<dbReference type="InterPro" id="IPR020806">
    <property type="entry name" value="PKS_PP-bd"/>
</dbReference>
<dbReference type="SUPFAM" id="SSF53901">
    <property type="entry name" value="Thiolase-like"/>
    <property type="match status" value="2"/>
</dbReference>
<dbReference type="InterPro" id="IPR032821">
    <property type="entry name" value="PKS_assoc"/>
</dbReference>
<dbReference type="InterPro" id="IPR016039">
    <property type="entry name" value="Thiolase-like"/>
</dbReference>
<evidence type="ECO:0000313" key="10">
    <source>
        <dbReference type="Proteomes" id="UP001596157"/>
    </source>
</evidence>
<dbReference type="Gene3D" id="3.40.50.720">
    <property type="entry name" value="NAD(P)-binding Rossmann-like Domain"/>
    <property type="match status" value="2"/>
</dbReference>
<evidence type="ECO:0000256" key="3">
    <source>
        <dbReference type="ARBA" id="ARBA00022679"/>
    </source>
</evidence>
<feature type="domain" description="Carrier" evidence="6">
    <location>
        <begin position="717"/>
        <end position="792"/>
    </location>
</feature>
<dbReference type="InterPro" id="IPR049551">
    <property type="entry name" value="PKS_DH_C"/>
</dbReference>
<dbReference type="Pfam" id="PF14765">
    <property type="entry name" value="PS-DH"/>
    <property type="match status" value="2"/>
</dbReference>
<accession>A0ABW0EQ07</accession>
<reference evidence="10" key="1">
    <citation type="journal article" date="2019" name="Int. J. Syst. Evol. Microbiol.">
        <title>The Global Catalogue of Microorganisms (GCM) 10K type strain sequencing project: providing services to taxonomists for standard genome sequencing and annotation.</title>
        <authorList>
            <consortium name="The Broad Institute Genomics Platform"/>
            <consortium name="The Broad Institute Genome Sequencing Center for Infectious Disease"/>
            <person name="Wu L."/>
            <person name="Ma J."/>
        </authorList>
    </citation>
    <scope>NUCLEOTIDE SEQUENCE [LARGE SCALE GENOMIC DNA]</scope>
    <source>
        <strain evidence="10">CCUG 59778</strain>
    </source>
</reference>
<feature type="compositionally biased region" description="Low complexity" evidence="5">
    <location>
        <begin position="1748"/>
        <end position="1766"/>
    </location>
</feature>
<dbReference type="Gene3D" id="3.10.129.110">
    <property type="entry name" value="Polyketide synthase dehydratase"/>
    <property type="match status" value="2"/>
</dbReference>
<evidence type="ECO:0000256" key="5">
    <source>
        <dbReference type="SAM" id="MobiDB-lite"/>
    </source>
</evidence>
<dbReference type="Gene3D" id="3.40.47.10">
    <property type="match status" value="2"/>
</dbReference>
<dbReference type="InterPro" id="IPR036291">
    <property type="entry name" value="NAD(P)-bd_dom_sf"/>
</dbReference>
<dbReference type="Pfam" id="PF00109">
    <property type="entry name" value="ketoacyl-synt"/>
    <property type="match status" value="2"/>
</dbReference>
<evidence type="ECO:0000259" key="8">
    <source>
        <dbReference type="PROSITE" id="PS52019"/>
    </source>
</evidence>
<dbReference type="PROSITE" id="PS50075">
    <property type="entry name" value="CARRIER"/>
    <property type="match status" value="3"/>
</dbReference>
<dbReference type="SUPFAM" id="SSF47336">
    <property type="entry name" value="ACP-like"/>
    <property type="match status" value="3"/>
</dbReference>
<protein>
    <submittedName>
        <fullName evidence="9">SDR family NAD(P)-dependent oxidoreductase</fullName>
    </submittedName>
</protein>
<feature type="compositionally biased region" description="Low complexity" evidence="5">
    <location>
        <begin position="1640"/>
        <end position="1659"/>
    </location>
</feature>
<dbReference type="Gene3D" id="1.10.1240.100">
    <property type="match status" value="1"/>
</dbReference>
<dbReference type="SMART" id="SM00822">
    <property type="entry name" value="PKS_KR"/>
    <property type="match status" value="2"/>
</dbReference>
<proteinExistence type="predicted"/>
<dbReference type="Gene3D" id="3.30.70.3290">
    <property type="match status" value="1"/>
</dbReference>
<dbReference type="InterPro" id="IPR014030">
    <property type="entry name" value="Ketoacyl_synth_N"/>
</dbReference>
<evidence type="ECO:0000259" key="7">
    <source>
        <dbReference type="PROSITE" id="PS52004"/>
    </source>
</evidence>
<comment type="caution">
    <text evidence="4">Lacks conserved residue(s) required for the propagation of feature annotation.</text>
</comment>
<dbReference type="InterPro" id="IPR014031">
    <property type="entry name" value="Ketoacyl_synth_C"/>
</dbReference>
<organism evidence="9 10">
    <name type="scientific">Actinokineospora guangxiensis</name>
    <dbReference type="NCBI Taxonomy" id="1490288"/>
    <lineage>
        <taxon>Bacteria</taxon>
        <taxon>Bacillati</taxon>
        <taxon>Actinomycetota</taxon>
        <taxon>Actinomycetes</taxon>
        <taxon>Pseudonocardiales</taxon>
        <taxon>Pseudonocardiaceae</taxon>
        <taxon>Actinokineospora</taxon>
    </lineage>
</organism>
<evidence type="ECO:0000313" key="9">
    <source>
        <dbReference type="EMBL" id="MFC5288226.1"/>
    </source>
</evidence>
<keyword evidence="1" id="KW-0596">Phosphopantetheine</keyword>
<gene>
    <name evidence="9" type="ORF">ACFPM7_14290</name>
</gene>
<keyword evidence="3" id="KW-0808">Transferase</keyword>
<feature type="active site" description="Proton acceptor; for dehydratase activity" evidence="4">
    <location>
        <position position="23"/>
    </location>
</feature>
<evidence type="ECO:0000256" key="1">
    <source>
        <dbReference type="ARBA" id="ARBA00022450"/>
    </source>
</evidence>
<dbReference type="SMART" id="SM00823">
    <property type="entry name" value="PKS_PP"/>
    <property type="match status" value="3"/>
</dbReference>
<feature type="domain" description="PKS/mFAS DH" evidence="8">
    <location>
        <begin position="1342"/>
        <end position="1635"/>
    </location>
</feature>
<dbReference type="InterPro" id="IPR049900">
    <property type="entry name" value="PKS_mFAS_DH"/>
</dbReference>
<dbReference type="InterPro" id="IPR050091">
    <property type="entry name" value="PKS_NRPS_Biosynth_Enz"/>
</dbReference>
<evidence type="ECO:0000256" key="4">
    <source>
        <dbReference type="PROSITE-ProRule" id="PRU01363"/>
    </source>
</evidence>
<feature type="region of interest" description="C-terminal hotdog fold" evidence="4">
    <location>
        <begin position="1496"/>
        <end position="1635"/>
    </location>
</feature>
<dbReference type="CDD" id="cd00833">
    <property type="entry name" value="PKS"/>
    <property type="match status" value="2"/>
</dbReference>
<keyword evidence="10" id="KW-1185">Reference proteome</keyword>
<dbReference type="InterPro" id="IPR049552">
    <property type="entry name" value="PKS_DH_N"/>
</dbReference>
<dbReference type="PROSITE" id="PS52004">
    <property type="entry name" value="KS3_2"/>
    <property type="match status" value="2"/>
</dbReference>
<dbReference type="SMART" id="SM00825">
    <property type="entry name" value="PKS_KS"/>
    <property type="match status" value="2"/>
</dbReference>
<name>A0ABW0EQ07_9PSEU</name>
<feature type="region of interest" description="Disordered" evidence="5">
    <location>
        <begin position="1635"/>
        <end position="1667"/>
    </location>
</feature>
<dbReference type="InterPro" id="IPR042104">
    <property type="entry name" value="PKS_dehydratase_sf"/>
</dbReference>
<dbReference type="InterPro" id="IPR020807">
    <property type="entry name" value="PKS_DH"/>
</dbReference>
<feature type="region of interest" description="Disordered" evidence="5">
    <location>
        <begin position="1740"/>
        <end position="1805"/>
    </location>
</feature>
<dbReference type="PANTHER" id="PTHR43775:SF37">
    <property type="entry name" value="SI:DKEY-61P9.11"/>
    <property type="match status" value="1"/>
</dbReference>
<dbReference type="Pfam" id="PF21089">
    <property type="entry name" value="PKS_DH_N"/>
    <property type="match status" value="1"/>
</dbReference>
<comment type="caution">
    <text evidence="9">The sequence shown here is derived from an EMBL/GenBank/DDBJ whole genome shotgun (WGS) entry which is preliminary data.</text>
</comment>
<dbReference type="SUPFAM" id="SSF51735">
    <property type="entry name" value="NAD(P)-binding Rossmann-fold domains"/>
    <property type="match status" value="3"/>
</dbReference>
<sequence>MTTRRVETYEKTFAGREPLIAQHQAGGTGILPASVQLEMAVVALAGRGGFVPVELTGVEFLRPFAVAADATAVLRLEVGDGTFALRDAAARVSGGAGAVLTAPAEVAAWTVQTGRQVAPATLYAGWSGAGLEYGPDFRTVAALSVGEGTAEAVLRTAATSVPWHAHPLIVDGVFQVVSCALQEIGPDGPRPMLPIGVARIAVLGQLSGAVTEVTVRVRRTAVEGAYSVADAIVLDPAGVVIAELTGVRMRRLPGRASAENPLVTRIAWAAAPEAAPRVPATGTWVVLHRGDDLGARTAAALRSEGAAVLEPGPVADEAGFEALWASVGGPVDGVVHMLSTGPARPEADELREGLHGVLALFKTLGRKQRKGRVFVVTSDGQPLVGDDRPIPARAALWGLVRTAAIEYTGLKARVIDVDGPAEYVLADLGDGPVEAGRRAGTRYLPTRVPAPLTTAKPGVRTGGRYLIVGGHGGLGLAVAERFAREGAAVIALLSRSGGTGADVSAIEAHGCRVLSYAVDAATPGALAAVVAEIRRDHGDLHGVIHAAGTLADKMIRSATTEDIDTVMGPKVDGVARLAEALDTTALDFAALFASVSGTFGNLGQAGYAAANAYLDAYAHTAGAPWIALDWGLWGEIGMGVAVADQLRKRGVRPLGTTEALDALLAALRTDTRQVVIAHRDVPPGEVPESQPPAQSAPAQSAPAPAPTPPTSTPSPAPSPEATLTALMAFMSERLSVPNLDPDAPLTDYGMNSIMSVELAEELSRRWRTQIPATLFLEYNDLTELSEALTDRYKITPPTSTPPPAAPLAETPSTANTPTDPPADPAPTGGKPPSSFQTTPDGTRQEGESPDLWTTRESTGDIAIVAVSGDLPGATTLDGFWQMIRAGRDAFTEVPADRWDIAEHYQPREPEMTGTYCRTGAFVDEIDRMDPKFFGISVRESDDLDPQQKLLLEHAWSVIDDGGLAGRKDVGVFVGATYTHFRDAQGLDQIGPHTALGSMNAILANRISFALDLSGPSMTVDTLCSSSLVAVQQAVQALRSGHCGGAVVAACHVGLTPWYYRSLSQLGALSQSKPRPFDERADGFVPGEGAIAVLLKRLEDAERDGDRVWGVIRGAAVNHGGRGSALPVPRSGAQVEVVRAALADAGVEPDDITLLETHGTATQLGDPIEISALTEVFAGRETPAAIGSVKANIGHLEPASGLAGLVKVLLCLENKEIPPLAGYGQPAAKVDLSAGVVTIPTEPVPWAGPRRAGISAFGMGGSNAHIVVEEHSPVRREPGNSADEHVLTVSAHTPEALARRAADLADFLESRPGVTAGQVCFSANVGRYHMPHRIAVVGRDVAELVTGLRAAQPGTVHRGAFRIHHEVGDRYVGGGKVDWRAVQPVADRISLPAYPFRAERAESVDVYGRVMPAHRVFGAETVPAALLLEMGFESADALTGVALTAMGTGAPPLTMSADAGDALTFRHGSRVIATAAGAEAGLRPPPVNVDALRADYPRSLAPEGLYAWFAAKGMELAEPLTPIAAIAFGDDGVLIGLDDEPGHPKVRAVAALDAALQSMAVLTLADPTASEGTYLPVSLGRVTRWADPSATTTIHLRMARRGESRVGAVTMLDAAGRVLVAMEDVVFRVVGATRPTEEPTDLAPTDLTPTNLTPADLTPADLGPAAEPAPRADVLDTVLGMVREVLRDPSVTPTTVLSQAGMDSMLATMVTVSVERGLGVKLTPMDVLDARDCRALADTIAEDLPDPTPATTQEPPRAAPTTPRGTALVQDIPSTGSEHHSSTMRRSDAVSDQPAEASTIPDPTTVDPRDIAVIGFACAVPGATEPDGLWEMLAAGESGVGPAPSFRWSGEADAVGGFLADIDEFDARFFDFFPKQAEVLDPQVRWLLRTAWEALESAGIPPLAAPTSTGVFVGASYSHYKDYNLAPELDANAGLGNHNAFLANRVSYFLNLSGPSMTIDTLCSSSLVALHTAVRSLRDGECEQAVVAGVRLAMSPLHYTAMSNLRALSPTGASRAFDGSADGFVPGEGVVTVLVKPLAAALRDGDPVRGVIKGTAVNHGGRTSGLTVPSPTAQNNVITAALADARVAPDTIGLLEAHGTGTSLGDPIEIEGVTRAWRSHTDRTQFCAIGSLKSNIGHLEPAAGLAGMVKALLAMEKEHIPPTLHVVRPNDHIRFEGTPFFIADRTTRWERGDTPRRAAVSAFGMGGVNAHVVLEEAPLEAPRDPAVPGGHLLWISAAAEDSVRALAGRYADKIAQSSGERETADLCHTGNVGRSPLGFQTAVRGADTAALVAELRAVEAGSAPVVGIDPALPAPVLIGSLAERQGQALLAIRRGCTSVALGELSAPGSRIVCLPTYPFAKASFWHQHRAAVQAGPRAVRSRWAVTEPVVATRLPATPVRVVGADPALVDLVTAELAVVGARVGADQPSTVVVVGSGLSAADSDAELAAFWDDLRGLLVQLPPGGTLVWAEHATAAIGDHERRSLRPGAAAALMAVRAAAAENRLSVTTVDLDPDDPPELRAWHIATELAAMAPESNTAVAYRGMTRHVERQLPAQAGPAAAITADGYYLVTGGLGAVGRRLAAHLVRQGARRLAILGRSALTRDAAEFLASLKAEVDYARCDVADEVALNAVLDGFDRRWGALRGAVHASGGVNKIGMVRRREWSAVTGVLAPKFAGTRAVVRAAAARGARFAALVSSIAGALPQAGRGLVDYTLANAYQLALAEMGDHGDTVVTAHAWPDWTGIGMAADPAFAAHHSITEADALAGFTAHLCSGGAVVFPGEAAPALAGSTPAQSAAVPVLTAVPDPRPDVPAVTQLPVVQQPVPVARPVVHEQATVVERVPEPVPVTVIPQPAQPPARVGDPAAAALAEVVGQVFLDVLGTHPGARRIADLGLDSITIAELTSTIETRIGSTVDPGILLRARTIAEVAAQLAPASSTVLVAEAQAPAPPPAPAIPTEPVTALSSLLRGLVDRERSA</sequence>
<dbReference type="PANTHER" id="PTHR43775">
    <property type="entry name" value="FATTY ACID SYNTHASE"/>
    <property type="match status" value="1"/>
</dbReference>
<dbReference type="InterPro" id="IPR020841">
    <property type="entry name" value="PKS_Beta-ketoAc_synthase_dom"/>
</dbReference>
<feature type="compositionally biased region" description="Low complexity" evidence="5">
    <location>
        <begin position="806"/>
        <end position="817"/>
    </location>
</feature>
<dbReference type="Pfam" id="PF22621">
    <property type="entry name" value="CurL-like_PKS_C"/>
    <property type="match status" value="1"/>
</dbReference>
<dbReference type="InterPro" id="IPR057326">
    <property type="entry name" value="KR_dom"/>
</dbReference>
<dbReference type="Proteomes" id="UP001596157">
    <property type="component" value="Unassembled WGS sequence"/>
</dbReference>
<dbReference type="Gene3D" id="1.10.1200.10">
    <property type="entry name" value="ACP-like"/>
    <property type="match status" value="3"/>
</dbReference>
<feature type="domain" description="PKS/mFAS DH" evidence="8">
    <location>
        <begin position="1"/>
        <end position="258"/>
    </location>
</feature>
<dbReference type="SMART" id="SM00826">
    <property type="entry name" value="PKS_DH"/>
    <property type="match status" value="1"/>
</dbReference>
<feature type="region of interest" description="N-terminal hotdog fold" evidence="4">
    <location>
        <begin position="1342"/>
        <end position="1478"/>
    </location>
</feature>
<dbReference type="Pfam" id="PF08659">
    <property type="entry name" value="KR"/>
    <property type="match status" value="2"/>
</dbReference>
<feature type="region of interest" description="N-terminal hotdog fold" evidence="4">
    <location>
        <begin position="1"/>
        <end position="104"/>
    </location>
</feature>
<evidence type="ECO:0000256" key="2">
    <source>
        <dbReference type="ARBA" id="ARBA00022553"/>
    </source>
</evidence>
<feature type="region of interest" description="Disordered" evidence="5">
    <location>
        <begin position="681"/>
        <end position="720"/>
    </location>
</feature>
<dbReference type="PROSITE" id="PS52019">
    <property type="entry name" value="PKS_MFAS_DH"/>
    <property type="match status" value="2"/>
</dbReference>
<dbReference type="InterPro" id="IPR009081">
    <property type="entry name" value="PP-bd_ACP"/>
</dbReference>
<feature type="region of interest" description="C-terminal hotdog fold" evidence="4">
    <location>
        <begin position="114"/>
        <end position="258"/>
    </location>
</feature>
<dbReference type="InterPro" id="IPR036736">
    <property type="entry name" value="ACP-like_sf"/>
</dbReference>
<feature type="compositionally biased region" description="Pro residues" evidence="5">
    <location>
        <begin position="703"/>
        <end position="718"/>
    </location>
</feature>
<feature type="compositionally biased region" description="Basic and acidic residues" evidence="5">
    <location>
        <begin position="1776"/>
        <end position="1788"/>
    </location>
</feature>
<dbReference type="RefSeq" id="WP_378247950.1">
    <property type="nucleotide sequence ID" value="NZ_JBHSKF010000005.1"/>
</dbReference>
<feature type="compositionally biased region" description="Low complexity" evidence="5">
    <location>
        <begin position="687"/>
        <end position="702"/>
    </location>
</feature>
<keyword evidence="2" id="KW-0597">Phosphoprotein</keyword>
<dbReference type="InterPro" id="IPR013968">
    <property type="entry name" value="PKS_KR"/>
</dbReference>
<dbReference type="InterPro" id="IPR006162">
    <property type="entry name" value="Ppantetheine_attach_site"/>
</dbReference>
<feature type="domain" description="Ketosynthase family 3 (KS3)" evidence="7">
    <location>
        <begin position="858"/>
        <end position="1269"/>
    </location>
</feature>
<feature type="region of interest" description="Disordered" evidence="5">
    <location>
        <begin position="793"/>
        <end position="855"/>
    </location>
</feature>
<dbReference type="Pfam" id="PF02801">
    <property type="entry name" value="Ketoacyl-synt_C"/>
    <property type="match status" value="2"/>
</dbReference>
<feature type="active site" description="Proton donor; for dehydratase activity" evidence="4">
    <location>
        <position position="171"/>
    </location>
</feature>
<feature type="domain" description="Carrier" evidence="6">
    <location>
        <begin position="2860"/>
        <end position="2937"/>
    </location>
</feature>
<dbReference type="PROSITE" id="PS00012">
    <property type="entry name" value="PHOSPHOPANTETHEINE"/>
    <property type="match status" value="3"/>
</dbReference>
<dbReference type="EMBL" id="JBHSKF010000005">
    <property type="protein sequence ID" value="MFC5288226.1"/>
    <property type="molecule type" value="Genomic_DNA"/>
</dbReference>
<feature type="domain" description="Ketosynthase family 3 (KS3)" evidence="7">
    <location>
        <begin position="1807"/>
        <end position="2215"/>
    </location>
</feature>
<dbReference type="Pfam" id="PF00550">
    <property type="entry name" value="PP-binding"/>
    <property type="match status" value="3"/>
</dbReference>
<feature type="domain" description="Carrier" evidence="6">
    <location>
        <begin position="1668"/>
        <end position="1743"/>
    </location>
</feature>
<dbReference type="Pfam" id="PF16197">
    <property type="entry name" value="KAsynt_C_assoc"/>
    <property type="match status" value="1"/>
</dbReference>
<dbReference type="CDD" id="cd08953">
    <property type="entry name" value="KR_2_SDR_x"/>
    <property type="match status" value="1"/>
</dbReference>
<evidence type="ECO:0000259" key="6">
    <source>
        <dbReference type="PROSITE" id="PS50075"/>
    </source>
</evidence>